<dbReference type="GO" id="GO:0090333">
    <property type="term" value="P:regulation of stomatal closure"/>
    <property type="evidence" value="ECO:0007669"/>
    <property type="project" value="InterPro"/>
</dbReference>
<dbReference type="GO" id="GO:0009704">
    <property type="term" value="P:de-etiolation"/>
    <property type="evidence" value="ECO:0007669"/>
    <property type="project" value="InterPro"/>
</dbReference>
<protein>
    <recommendedName>
        <fullName evidence="2">Rhodanese domain-containing protein</fullName>
    </recommendedName>
</protein>
<dbReference type="PROSITE" id="PS50206">
    <property type="entry name" value="RHODANESE_3"/>
    <property type="match status" value="1"/>
</dbReference>
<feature type="region of interest" description="Disordered" evidence="1">
    <location>
        <begin position="759"/>
        <end position="782"/>
    </location>
</feature>
<dbReference type="GO" id="GO:0071277">
    <property type="term" value="P:cellular response to calcium ion"/>
    <property type="evidence" value="ECO:0007669"/>
    <property type="project" value="InterPro"/>
</dbReference>
<keyword evidence="4" id="KW-1185">Reference proteome</keyword>
<dbReference type="InterPro" id="IPR001763">
    <property type="entry name" value="Rhodanese-like_dom"/>
</dbReference>
<dbReference type="PANTHER" id="PTHR34209">
    <property type="entry name" value="RHODANESE/CELL CYCLE CONTROL PHOSPHATASE SUPERFAMILY PROTEIN"/>
    <property type="match status" value="1"/>
</dbReference>
<proteinExistence type="predicted"/>
<dbReference type="EMBL" id="VDCV01000013">
    <property type="protein sequence ID" value="KAB5530057.1"/>
    <property type="molecule type" value="Genomic_DNA"/>
</dbReference>
<dbReference type="Proteomes" id="UP000326939">
    <property type="component" value="Chromosome 13"/>
</dbReference>
<evidence type="ECO:0000259" key="2">
    <source>
        <dbReference type="PROSITE" id="PS50206"/>
    </source>
</evidence>
<dbReference type="SUPFAM" id="SSF52821">
    <property type="entry name" value="Rhodanese/Cell cycle control phosphatase"/>
    <property type="match status" value="1"/>
</dbReference>
<evidence type="ECO:0000256" key="1">
    <source>
        <dbReference type="SAM" id="MobiDB-lite"/>
    </source>
</evidence>
<dbReference type="InterPro" id="IPR036873">
    <property type="entry name" value="Rhodanese-like_dom_sf"/>
</dbReference>
<dbReference type="InterPro" id="IPR044690">
    <property type="entry name" value="CAS_plant"/>
</dbReference>
<organism evidence="3 4">
    <name type="scientific">Salix brachista</name>
    <dbReference type="NCBI Taxonomy" id="2182728"/>
    <lineage>
        <taxon>Eukaryota</taxon>
        <taxon>Viridiplantae</taxon>
        <taxon>Streptophyta</taxon>
        <taxon>Embryophyta</taxon>
        <taxon>Tracheophyta</taxon>
        <taxon>Spermatophyta</taxon>
        <taxon>Magnoliopsida</taxon>
        <taxon>eudicotyledons</taxon>
        <taxon>Gunneridae</taxon>
        <taxon>Pentapetalae</taxon>
        <taxon>rosids</taxon>
        <taxon>fabids</taxon>
        <taxon>Malpighiales</taxon>
        <taxon>Salicaceae</taxon>
        <taxon>Saliceae</taxon>
        <taxon>Salix</taxon>
    </lineage>
</organism>
<evidence type="ECO:0000313" key="4">
    <source>
        <dbReference type="Proteomes" id="UP000326939"/>
    </source>
</evidence>
<feature type="compositionally biased region" description="Polar residues" evidence="1">
    <location>
        <begin position="766"/>
        <end position="782"/>
    </location>
</feature>
<evidence type="ECO:0000313" key="3">
    <source>
        <dbReference type="EMBL" id="KAB5530057.1"/>
    </source>
</evidence>
<dbReference type="PANTHER" id="PTHR34209:SF3">
    <property type="entry name" value="RHODANESE_CELL CYCLE CONTROL PHOSPHATASE SUPERFAMILY PROTEIN"/>
    <property type="match status" value="1"/>
</dbReference>
<dbReference type="SMART" id="SM00450">
    <property type="entry name" value="RHOD"/>
    <property type="match status" value="1"/>
</dbReference>
<dbReference type="AlphaFoldDB" id="A0A5N5KIA9"/>
<sequence>MLPVCSATPTCSSHSQIPLHGGPQPFCSVWKDIESKYYVDDRVLLGMSNGTRPQRMSFKTQAIKSFYSNFVESNEQSISLAFINDHSCPNELVDIKCKFYNDWTSSIGAIDEPHLMGGGGELKPFESYNIADVEEEFMDSTDRLSENPDSFVGLVEPKTTSTINITPENLSLGPESLEMDNDSLSSAKTSLNDFLGGFKDSINTSVNKGENAMQSSLNTITTSITSIKKSASEAVDSALSKVFSTFNQTGEVTGDRLTSVSTGLREAIKKTTDTSIEVLRGAVVVVEESLVKGASFVVYSYGSTKELLPPEIRDALNLSEERATKILRPIGATFQQVYIAIEGLEKSLGLDPNDPVVPLVLFLGTSATLWGFYRVWAYGGYSGDLSPQLTLKLLAGKGDTILIDVRPEAREERDGIPDLRRAARFRYASVTLPQVDGPVRKLLKGGQDLDDTLIAAVIRNLKVVKDRYQVIVMDADGSCSKGIARSLRKLGRPYLVQGGFQSWAKQGLRVKELRPETALTILSEEAEAILEDIRPSPVQALGYGVVRLGILFVVLHQGFAAASYALLEWEKTLQFIAIVGLGQTIYRRVASYNGPEDLKQDMRYNHPLQKSSVIHAFTILDTIGFEYAGATSFSHPIDMFYLKWTSVFALEKAWEILYIRGLVGIKCSTNTRILTVSAIQVVFITKLPVMLSRSTFPNLHETFEKLFIHLAVGFFLVVGSCMARVGAQAFSWATGKLENNRLGLPTSPSSSDVQNRVLQAAAKHGSQPSETEVQNPSPDAIK</sequence>
<reference evidence="4" key="1">
    <citation type="journal article" date="2019" name="Gigascience">
        <title>De novo genome assembly of the endangered Acer yangbiense, a plant species with extremely small populations endemic to Yunnan Province, China.</title>
        <authorList>
            <person name="Yang J."/>
            <person name="Wariss H.M."/>
            <person name="Tao L."/>
            <person name="Zhang R."/>
            <person name="Yun Q."/>
            <person name="Hollingsworth P."/>
            <person name="Dao Z."/>
            <person name="Luo G."/>
            <person name="Guo H."/>
            <person name="Ma Y."/>
            <person name="Sun W."/>
        </authorList>
    </citation>
    <scope>NUCLEOTIDE SEQUENCE [LARGE SCALE GENOMIC DNA]</scope>
    <source>
        <strain evidence="4">cv. br00</strain>
    </source>
</reference>
<dbReference type="Pfam" id="PF00581">
    <property type="entry name" value="Rhodanese"/>
    <property type="match status" value="1"/>
</dbReference>
<comment type="caution">
    <text evidence="3">The sequence shown here is derived from an EMBL/GenBank/DDBJ whole genome shotgun (WGS) entry which is preliminary data.</text>
</comment>
<accession>A0A5N5KIA9</accession>
<feature type="domain" description="Rhodanese" evidence="2">
    <location>
        <begin position="396"/>
        <end position="512"/>
    </location>
</feature>
<gene>
    <name evidence="3" type="ORF">DKX38_020138</name>
</gene>
<dbReference type="Gene3D" id="3.40.250.10">
    <property type="entry name" value="Rhodanese-like domain"/>
    <property type="match status" value="1"/>
</dbReference>
<name>A0A5N5KIA9_9ROSI</name>